<evidence type="ECO:0000256" key="2">
    <source>
        <dbReference type="ARBA" id="ARBA00022475"/>
    </source>
</evidence>
<keyword evidence="10" id="KW-1185">Reference proteome</keyword>
<sequence>MSAAMTVMLATLIKPLRPWWMNDFAVYHAAGEAVLNGLSMYDIKAHAGIVADSQFAYPTFAGLLIVPFSLFDRAVAEVLWNFVTALLLGAILWMSFGMVDVVNRKLRTMLVVATMVPSYFLLDPVLVNFDLGQINMVLVALVLADFSRSMPDRWRGFAIGVAAGIKLTPLIFMVYLICIGRRRDALRAVLGTIFTIAVAFAVLPGDSRRYWFDEIFASSERLVSDFPALVNHSLSGLFSRLSGTSAVLGWVPLATVPVGLLGLAAAIWAARRGQAMVGMLVVGFTALLVSPVTWPHHAIWLVPALVWLTFATWRTGRLLPRVIAVAVVAHSALALYDAVQRMQGDVAVQTTPSGNLVASLGGLLGVIVLGLVTLPVWLRRLQRPESSFDGQEFLPSSRPIGVP</sequence>
<dbReference type="RefSeq" id="WP_076161783.1">
    <property type="nucleotide sequence ID" value="NZ_JBEZVB010000016.1"/>
</dbReference>
<gene>
    <name evidence="9" type="ORF">BS329_16810</name>
</gene>
<evidence type="ECO:0000256" key="8">
    <source>
        <dbReference type="SAM" id="Phobius"/>
    </source>
</evidence>
<keyword evidence="6 8" id="KW-0472">Membrane</keyword>
<feature type="transmembrane region" description="Helical" evidence="8">
    <location>
        <begin position="78"/>
        <end position="99"/>
    </location>
</feature>
<dbReference type="EMBL" id="MQUQ01000008">
    <property type="protein sequence ID" value="OLZ51447.1"/>
    <property type="molecule type" value="Genomic_DNA"/>
</dbReference>
<feature type="transmembrane region" description="Helical" evidence="8">
    <location>
        <begin position="156"/>
        <end position="178"/>
    </location>
</feature>
<keyword evidence="3" id="KW-0808">Transferase</keyword>
<evidence type="ECO:0000313" key="10">
    <source>
        <dbReference type="Proteomes" id="UP000187486"/>
    </source>
</evidence>
<comment type="similarity">
    <text evidence="7">Belongs to the glycosyltransferase 87 family.</text>
</comment>
<evidence type="ECO:0008006" key="11">
    <source>
        <dbReference type="Google" id="ProtNLM"/>
    </source>
</evidence>
<evidence type="ECO:0000313" key="9">
    <source>
        <dbReference type="EMBL" id="OLZ51447.1"/>
    </source>
</evidence>
<dbReference type="GO" id="GO:0005886">
    <property type="term" value="C:plasma membrane"/>
    <property type="evidence" value="ECO:0007669"/>
    <property type="project" value="UniProtKB-SubCell"/>
</dbReference>
<dbReference type="OrthoDB" id="9774600at2"/>
<evidence type="ECO:0000256" key="6">
    <source>
        <dbReference type="ARBA" id="ARBA00023136"/>
    </source>
</evidence>
<feature type="transmembrane region" description="Helical" evidence="8">
    <location>
        <begin position="247"/>
        <end position="268"/>
    </location>
</feature>
<evidence type="ECO:0000256" key="4">
    <source>
        <dbReference type="ARBA" id="ARBA00022692"/>
    </source>
</evidence>
<dbReference type="Proteomes" id="UP000187486">
    <property type="component" value="Unassembled WGS sequence"/>
</dbReference>
<evidence type="ECO:0000256" key="5">
    <source>
        <dbReference type="ARBA" id="ARBA00022989"/>
    </source>
</evidence>
<name>A0A1R0KTT4_9PSEU</name>
<dbReference type="InterPro" id="IPR018584">
    <property type="entry name" value="GT87"/>
</dbReference>
<protein>
    <recommendedName>
        <fullName evidence="11">Sugar transporter</fullName>
    </recommendedName>
</protein>
<comment type="subcellular location">
    <subcellularLocation>
        <location evidence="1">Cell membrane</location>
        <topology evidence="1">Multi-pass membrane protein</topology>
    </subcellularLocation>
</comment>
<reference evidence="9 10" key="1">
    <citation type="submission" date="2016-01" db="EMBL/GenBank/DDBJ databases">
        <title>Amycolatopsis coloradensis genome sequencing and assembly.</title>
        <authorList>
            <person name="Mayilraj S."/>
        </authorList>
    </citation>
    <scope>NUCLEOTIDE SEQUENCE [LARGE SCALE GENOMIC DNA]</scope>
    <source>
        <strain evidence="9 10">DSM 44225</strain>
    </source>
</reference>
<organism evidence="9 10">
    <name type="scientific">Amycolatopsis coloradensis</name>
    <dbReference type="NCBI Taxonomy" id="76021"/>
    <lineage>
        <taxon>Bacteria</taxon>
        <taxon>Bacillati</taxon>
        <taxon>Actinomycetota</taxon>
        <taxon>Actinomycetes</taxon>
        <taxon>Pseudonocardiales</taxon>
        <taxon>Pseudonocardiaceae</taxon>
        <taxon>Amycolatopsis</taxon>
    </lineage>
</organism>
<feature type="transmembrane region" description="Helical" evidence="8">
    <location>
        <begin position="275"/>
        <end position="292"/>
    </location>
</feature>
<evidence type="ECO:0000256" key="1">
    <source>
        <dbReference type="ARBA" id="ARBA00004651"/>
    </source>
</evidence>
<dbReference type="Pfam" id="PF09594">
    <property type="entry name" value="GT87"/>
    <property type="match status" value="1"/>
</dbReference>
<feature type="transmembrane region" description="Helical" evidence="8">
    <location>
        <begin position="318"/>
        <end position="336"/>
    </location>
</feature>
<dbReference type="GO" id="GO:0016758">
    <property type="term" value="F:hexosyltransferase activity"/>
    <property type="evidence" value="ECO:0007669"/>
    <property type="project" value="InterPro"/>
</dbReference>
<feature type="transmembrane region" description="Helical" evidence="8">
    <location>
        <begin position="185"/>
        <end position="203"/>
    </location>
</feature>
<keyword evidence="4 8" id="KW-0812">Transmembrane</keyword>
<dbReference type="AlphaFoldDB" id="A0A1R0KTT4"/>
<evidence type="ECO:0000256" key="7">
    <source>
        <dbReference type="ARBA" id="ARBA00024033"/>
    </source>
</evidence>
<proteinExistence type="inferred from homology"/>
<accession>A0A1R0KTT4</accession>
<dbReference type="STRING" id="76021.BS329_16810"/>
<comment type="caution">
    <text evidence="9">The sequence shown here is derived from an EMBL/GenBank/DDBJ whole genome shotgun (WGS) entry which is preliminary data.</text>
</comment>
<evidence type="ECO:0000256" key="3">
    <source>
        <dbReference type="ARBA" id="ARBA00022679"/>
    </source>
</evidence>
<feature type="transmembrane region" description="Helical" evidence="8">
    <location>
        <begin position="55"/>
        <end position="72"/>
    </location>
</feature>
<feature type="transmembrane region" description="Helical" evidence="8">
    <location>
        <begin position="120"/>
        <end position="144"/>
    </location>
</feature>
<keyword evidence="5 8" id="KW-1133">Transmembrane helix</keyword>
<keyword evidence="2" id="KW-1003">Cell membrane</keyword>
<feature type="transmembrane region" description="Helical" evidence="8">
    <location>
        <begin position="356"/>
        <end position="378"/>
    </location>
</feature>